<name>A0A9W9S930_9EURO</name>
<evidence type="ECO:0000313" key="2">
    <source>
        <dbReference type="EMBL" id="KAJ5374223.1"/>
    </source>
</evidence>
<dbReference type="EMBL" id="JAPZBT010000002">
    <property type="protein sequence ID" value="KAJ5374223.1"/>
    <property type="molecule type" value="Genomic_DNA"/>
</dbReference>
<proteinExistence type="predicted"/>
<organism evidence="2 3">
    <name type="scientific">Penicillium concentricum</name>
    <dbReference type="NCBI Taxonomy" id="293559"/>
    <lineage>
        <taxon>Eukaryota</taxon>
        <taxon>Fungi</taxon>
        <taxon>Dikarya</taxon>
        <taxon>Ascomycota</taxon>
        <taxon>Pezizomycotina</taxon>
        <taxon>Eurotiomycetes</taxon>
        <taxon>Eurotiomycetidae</taxon>
        <taxon>Eurotiales</taxon>
        <taxon>Aspergillaceae</taxon>
        <taxon>Penicillium</taxon>
    </lineage>
</organism>
<sequence>MVNPRKFPYGILAYGLFNPCLASDNATTDIFASSILVRYDSGALDTDSNNTLDLDDKTKTNITITSCSLVYSTELNGETFNGYVYEAKVTGLNCDDSLRKETVLVAVEKCADSLAKNDAPMGCCPFNHGTWNGRLRLSAEPSLYPVREVDC</sequence>
<dbReference type="AlphaFoldDB" id="A0A9W9S930"/>
<accession>A0A9W9S930</accession>
<evidence type="ECO:0000259" key="1">
    <source>
        <dbReference type="Pfam" id="PF20521"/>
    </source>
</evidence>
<comment type="caution">
    <text evidence="2">The sequence shown here is derived from an EMBL/GenBank/DDBJ whole genome shotgun (WGS) entry which is preliminary data.</text>
</comment>
<dbReference type="OrthoDB" id="5059029at2759"/>
<feature type="domain" description="Secreted protein CSS2 C-terminal" evidence="1">
    <location>
        <begin position="56"/>
        <end position="140"/>
    </location>
</feature>
<evidence type="ECO:0000313" key="3">
    <source>
        <dbReference type="Proteomes" id="UP001147752"/>
    </source>
</evidence>
<dbReference type="Pfam" id="PF20521">
    <property type="entry name" value="DUF6736"/>
    <property type="match status" value="1"/>
</dbReference>
<dbReference type="Proteomes" id="UP001147752">
    <property type="component" value="Unassembled WGS sequence"/>
</dbReference>
<protein>
    <recommendedName>
        <fullName evidence="1">Secreted protein CSS2 C-terminal domain-containing protein</fullName>
    </recommendedName>
</protein>
<keyword evidence="3" id="KW-1185">Reference proteome</keyword>
<dbReference type="InterPro" id="IPR046624">
    <property type="entry name" value="CSS2_C"/>
</dbReference>
<gene>
    <name evidence="2" type="ORF">N7517_006229</name>
</gene>
<reference evidence="2" key="1">
    <citation type="submission" date="2022-12" db="EMBL/GenBank/DDBJ databases">
        <authorList>
            <person name="Petersen C."/>
        </authorList>
    </citation>
    <scope>NUCLEOTIDE SEQUENCE</scope>
    <source>
        <strain evidence="2">IBT 3081</strain>
    </source>
</reference>
<dbReference type="RefSeq" id="XP_056580209.1">
    <property type="nucleotide sequence ID" value="XM_056723959.1"/>
</dbReference>
<dbReference type="GeneID" id="81463142"/>
<reference evidence="2" key="2">
    <citation type="journal article" date="2023" name="IMA Fungus">
        <title>Comparative genomic study of the Penicillium genus elucidates a diverse pangenome and 15 lateral gene transfer events.</title>
        <authorList>
            <person name="Petersen C."/>
            <person name="Sorensen T."/>
            <person name="Nielsen M.R."/>
            <person name="Sondergaard T.E."/>
            <person name="Sorensen J.L."/>
            <person name="Fitzpatrick D.A."/>
            <person name="Frisvad J.C."/>
            <person name="Nielsen K.L."/>
        </authorList>
    </citation>
    <scope>NUCLEOTIDE SEQUENCE</scope>
    <source>
        <strain evidence="2">IBT 3081</strain>
    </source>
</reference>